<dbReference type="InterPro" id="IPR047575">
    <property type="entry name" value="Sm"/>
</dbReference>
<organism evidence="2 3">
    <name type="scientific">Acidilobus saccharovorans (strain DSM 16705 / JCM 18335 / VKM B-2471 / 345-15)</name>
    <dbReference type="NCBI Taxonomy" id="666510"/>
    <lineage>
        <taxon>Archaea</taxon>
        <taxon>Thermoproteota</taxon>
        <taxon>Thermoprotei</taxon>
        <taxon>Acidilobales</taxon>
        <taxon>Acidilobaceae</taxon>
        <taxon>Acidilobus</taxon>
    </lineage>
</organism>
<dbReference type="InterPro" id="IPR001163">
    <property type="entry name" value="Sm_dom_euk/arc"/>
</dbReference>
<sequence>MSIATEPARRFTAKLNSLIDHVVIVTTSDGKTYTGKLTGFDPSTLSVVIEEAKDSSGNQWPIIIISGSRLAEIKVGESEVFNAKEFMEFLLRFGNIDRSQVKVYEDANVVEVSRTIRVSKNGVEGSGPLAQKVNTLFREYLRTKGVVIS</sequence>
<protein>
    <submittedName>
        <fullName evidence="2">Like-Sm ribonucleoprotein, core</fullName>
    </submittedName>
</protein>
<evidence type="ECO:0000313" key="2">
    <source>
        <dbReference type="EMBL" id="ADL18716.1"/>
    </source>
</evidence>
<dbReference type="STRING" id="666510.ASAC_0309"/>
<keyword evidence="2" id="KW-0687">Ribonucleoprotein</keyword>
<dbReference type="InterPro" id="IPR037156">
    <property type="entry name" value="Lsm_C_sf"/>
</dbReference>
<dbReference type="eggNOG" id="arCOG00999">
    <property type="taxonomic scope" value="Archaea"/>
</dbReference>
<dbReference type="AlphaFoldDB" id="D9Q078"/>
<dbReference type="GO" id="GO:0003723">
    <property type="term" value="F:RNA binding"/>
    <property type="evidence" value="ECO:0007669"/>
    <property type="project" value="InterPro"/>
</dbReference>
<proteinExistence type="predicted"/>
<dbReference type="HOGENOM" id="CLU_145829_0_0_2"/>
<feature type="domain" description="Sm" evidence="1">
    <location>
        <begin position="10"/>
        <end position="79"/>
    </location>
</feature>
<dbReference type="Gene3D" id="2.30.30.100">
    <property type="match status" value="1"/>
</dbReference>
<dbReference type="GO" id="GO:1990904">
    <property type="term" value="C:ribonucleoprotein complex"/>
    <property type="evidence" value="ECO:0007669"/>
    <property type="project" value="UniProtKB-KW"/>
</dbReference>
<reference evidence="2 3" key="1">
    <citation type="journal article" date="2010" name="Appl. Environ. Microbiol.">
        <title>The genome sequence of the crenarchaeon Acidilobus saccharovorans supports a new order, Acidilobales, and suggests an important ecological role in terrestrial acidic hot springs.</title>
        <authorList>
            <person name="Mardanov A.V."/>
            <person name="Svetlitchnyi V.A."/>
            <person name="Beletsky A.V."/>
            <person name="Prokofeva M.I."/>
            <person name="Bonch-Osmolovskaya E.A."/>
            <person name="Ravin N.V."/>
            <person name="Skryabin K.G."/>
        </authorList>
    </citation>
    <scope>NUCLEOTIDE SEQUENCE [LARGE SCALE GENOMIC DNA]</scope>
    <source>
        <strain evidence="3">DSM 16705 / JCM 18335 / VKM B-2471 / 345-15</strain>
    </source>
</reference>
<dbReference type="Gene3D" id="3.30.310.60">
    <property type="entry name" value="Like-Sm ribonucleoprotein, C-terminal domain"/>
    <property type="match status" value="1"/>
</dbReference>
<dbReference type="Pfam" id="PF14894">
    <property type="entry name" value="Lsm_C"/>
    <property type="match status" value="1"/>
</dbReference>
<dbReference type="GeneID" id="9498532"/>
<dbReference type="OrthoDB" id="24895at2157"/>
<dbReference type="RefSeq" id="WP_013266228.1">
    <property type="nucleotide sequence ID" value="NC_014374.1"/>
</dbReference>
<dbReference type="InParanoid" id="D9Q078"/>
<dbReference type="CDD" id="cd11679">
    <property type="entry name" value="archaeal_Sm_like"/>
    <property type="match status" value="1"/>
</dbReference>
<dbReference type="Pfam" id="PF01423">
    <property type="entry name" value="LSM"/>
    <property type="match status" value="1"/>
</dbReference>
<gene>
    <name evidence="2" type="ordered locus">ASAC_0309</name>
</gene>
<dbReference type="InterPro" id="IPR028277">
    <property type="entry name" value="Lsm_C"/>
</dbReference>
<dbReference type="InterPro" id="IPR010920">
    <property type="entry name" value="LSM_dom_sf"/>
</dbReference>
<keyword evidence="3" id="KW-1185">Reference proteome</keyword>
<accession>D9Q078</accession>
<dbReference type="SUPFAM" id="SSF50182">
    <property type="entry name" value="Sm-like ribonucleoproteins"/>
    <property type="match status" value="1"/>
</dbReference>
<dbReference type="EMBL" id="CP001742">
    <property type="protein sequence ID" value="ADL18716.1"/>
    <property type="molecule type" value="Genomic_DNA"/>
</dbReference>
<dbReference type="KEGG" id="asc:ASAC_0309"/>
<evidence type="ECO:0000313" key="3">
    <source>
        <dbReference type="Proteomes" id="UP000000346"/>
    </source>
</evidence>
<dbReference type="Proteomes" id="UP000000346">
    <property type="component" value="Chromosome"/>
</dbReference>
<dbReference type="PROSITE" id="PS52002">
    <property type="entry name" value="SM"/>
    <property type="match status" value="1"/>
</dbReference>
<name>D9Q078_ACIS3</name>
<evidence type="ECO:0000259" key="1">
    <source>
        <dbReference type="PROSITE" id="PS52002"/>
    </source>
</evidence>